<accession>A0A8X7Q3A4</accession>
<gene>
    <name evidence="1" type="ORF">Bca52824_069965</name>
</gene>
<keyword evidence="2" id="KW-1185">Reference proteome</keyword>
<dbReference type="EMBL" id="JAAMPC010000014">
    <property type="protein sequence ID" value="KAG2262886.1"/>
    <property type="molecule type" value="Genomic_DNA"/>
</dbReference>
<comment type="caution">
    <text evidence="1">The sequence shown here is derived from an EMBL/GenBank/DDBJ whole genome shotgun (WGS) entry which is preliminary data.</text>
</comment>
<dbReference type="OrthoDB" id="550575at2759"/>
<dbReference type="SUPFAM" id="SSF52047">
    <property type="entry name" value="RNI-like"/>
    <property type="match status" value="2"/>
</dbReference>
<protein>
    <recommendedName>
        <fullName evidence="3">F-box protein</fullName>
    </recommendedName>
</protein>
<dbReference type="Gene3D" id="3.80.10.10">
    <property type="entry name" value="Ribonuclease Inhibitor"/>
    <property type="match status" value="1"/>
</dbReference>
<dbReference type="PANTHER" id="PTHR13318:SF124">
    <property type="entry name" value="F-BOX DOMAIN-CONTAINING PROTEIN"/>
    <property type="match status" value="1"/>
</dbReference>
<dbReference type="AlphaFoldDB" id="A0A8X7Q3A4"/>
<organism evidence="1 2">
    <name type="scientific">Brassica carinata</name>
    <name type="common">Ethiopian mustard</name>
    <name type="synonym">Abyssinian cabbage</name>
    <dbReference type="NCBI Taxonomy" id="52824"/>
    <lineage>
        <taxon>Eukaryota</taxon>
        <taxon>Viridiplantae</taxon>
        <taxon>Streptophyta</taxon>
        <taxon>Embryophyta</taxon>
        <taxon>Tracheophyta</taxon>
        <taxon>Spermatophyta</taxon>
        <taxon>Magnoliopsida</taxon>
        <taxon>eudicotyledons</taxon>
        <taxon>Gunneridae</taxon>
        <taxon>Pentapetalae</taxon>
        <taxon>rosids</taxon>
        <taxon>malvids</taxon>
        <taxon>Brassicales</taxon>
        <taxon>Brassicaceae</taxon>
        <taxon>Brassiceae</taxon>
        <taxon>Brassica</taxon>
    </lineage>
</organism>
<dbReference type="GO" id="GO:0031146">
    <property type="term" value="P:SCF-dependent proteasomal ubiquitin-dependent protein catabolic process"/>
    <property type="evidence" value="ECO:0007669"/>
    <property type="project" value="TreeGrafter"/>
</dbReference>
<dbReference type="InterPro" id="IPR032675">
    <property type="entry name" value="LRR_dom_sf"/>
</dbReference>
<reference evidence="1 2" key="1">
    <citation type="submission" date="2020-02" db="EMBL/GenBank/DDBJ databases">
        <authorList>
            <person name="Ma Q."/>
            <person name="Huang Y."/>
            <person name="Song X."/>
            <person name="Pei D."/>
        </authorList>
    </citation>
    <scope>NUCLEOTIDE SEQUENCE [LARGE SCALE GENOMIC DNA]</scope>
    <source>
        <strain evidence="1">Sxm20200214</strain>
        <tissue evidence="1">Leaf</tissue>
    </source>
</reference>
<name>A0A8X7Q3A4_BRACI</name>
<proteinExistence type="predicted"/>
<dbReference type="PANTHER" id="PTHR13318">
    <property type="entry name" value="PARTNER OF PAIRED, ISOFORM B-RELATED"/>
    <property type="match status" value="1"/>
</dbReference>
<dbReference type="Proteomes" id="UP000886595">
    <property type="component" value="Unassembled WGS sequence"/>
</dbReference>
<dbReference type="GO" id="GO:0019005">
    <property type="term" value="C:SCF ubiquitin ligase complex"/>
    <property type="evidence" value="ECO:0007669"/>
    <property type="project" value="TreeGrafter"/>
</dbReference>
<evidence type="ECO:0000313" key="1">
    <source>
        <dbReference type="EMBL" id="KAG2262886.1"/>
    </source>
</evidence>
<evidence type="ECO:0008006" key="3">
    <source>
        <dbReference type="Google" id="ProtNLM"/>
    </source>
</evidence>
<evidence type="ECO:0000313" key="2">
    <source>
        <dbReference type="Proteomes" id="UP000886595"/>
    </source>
</evidence>
<sequence length="489" mass="53673">MSFTGKKKKENSPVSPLKKRRASWSELWLNHHHSLSSSPSLDFASKLQSFTPPISKSKTLLSSPDLTLLLPDLTLLAIINKVPLPHRKTLSLVCKRWLRLHGGLVRSVKVSDWGSLTSGRVVSRFPNLDEVDLVSGCLVSQLSSGVLVSHRVVSSFAVGVGSYQSLSFFEENLLSVETVDRGLRTLASGCSNLRKLVVVNSSELGLLSVAEACSRLQELELHKCSDTVLLGVGAFENLQILRLVGSVDGLYDDNNNSLVSDIGLMILAQGCKRLVKLELVGCRGGFNGIKEIGECCQMLEELTVCDHKMESGWLGGLGYCENLKTLRLVSCRNIDFDPCLDECLSCCSCPALERLHLEKCQLRDKNSVKALFKMCEAAREIVFKDCWGLDNDIFGLAMAFGRVKLLCVEGCSLLTTTGLETVILQWHELEHLKVVSCKNVKDSEISPLLSALFSDLVELQWRPDTRSHLFSSLAGAGVGGKGAKFFKKT</sequence>